<gene>
    <name evidence="2" type="ORF">SAMN05216499_105162</name>
</gene>
<evidence type="ECO:0000313" key="2">
    <source>
        <dbReference type="EMBL" id="SHL63195.1"/>
    </source>
</evidence>
<dbReference type="RefSeq" id="WP_073496496.1">
    <property type="nucleotide sequence ID" value="NZ_FRBI01000005.1"/>
</dbReference>
<reference evidence="2 3" key="1">
    <citation type="submission" date="2016-11" db="EMBL/GenBank/DDBJ databases">
        <authorList>
            <person name="Jaros S."/>
            <person name="Januszkiewicz K."/>
            <person name="Wedrychowicz H."/>
        </authorList>
    </citation>
    <scope>NUCLEOTIDE SEQUENCE [LARGE SCALE GENOMIC DNA]</scope>
    <source>
        <strain evidence="2 3">CGMCC 4.2025</strain>
    </source>
</reference>
<dbReference type="Proteomes" id="UP000184111">
    <property type="component" value="Unassembled WGS sequence"/>
</dbReference>
<proteinExistence type="predicted"/>
<dbReference type="InterPro" id="IPR001387">
    <property type="entry name" value="Cro/C1-type_HTH"/>
</dbReference>
<accession>A0A1M7C7J3</accession>
<keyword evidence="3" id="KW-1185">Reference proteome</keyword>
<dbReference type="GO" id="GO:0003677">
    <property type="term" value="F:DNA binding"/>
    <property type="evidence" value="ECO:0007669"/>
    <property type="project" value="InterPro"/>
</dbReference>
<name>A0A1M7C7J3_9ACTN</name>
<dbReference type="AlphaFoldDB" id="A0A1M7C7J3"/>
<dbReference type="OrthoDB" id="4329841at2"/>
<feature type="region of interest" description="Disordered" evidence="1">
    <location>
        <begin position="102"/>
        <end position="142"/>
    </location>
</feature>
<evidence type="ECO:0000313" key="3">
    <source>
        <dbReference type="Proteomes" id="UP000184111"/>
    </source>
</evidence>
<dbReference type="InterPro" id="IPR010982">
    <property type="entry name" value="Lambda_DNA-bd_dom_sf"/>
</dbReference>
<dbReference type="CDD" id="cd00093">
    <property type="entry name" value="HTH_XRE"/>
    <property type="match status" value="1"/>
</dbReference>
<dbReference type="SUPFAM" id="SSF47413">
    <property type="entry name" value="lambda repressor-like DNA-binding domains"/>
    <property type="match status" value="1"/>
</dbReference>
<dbReference type="EMBL" id="FRBI01000005">
    <property type="protein sequence ID" value="SHL63195.1"/>
    <property type="molecule type" value="Genomic_DNA"/>
</dbReference>
<protein>
    <submittedName>
        <fullName evidence="2">Uncharacterized protein</fullName>
    </submittedName>
</protein>
<sequence>MPRTVKVDIDGEAEREFAAALNELYSLFAPLTMASVAGRVGVSEPAVSHWLHGRRAPQERSLARLYSEAVKVALAAGRTVPYRLDQLIDMRHEVSCRHSACRDRRAAMSASTEGDRRNRGRPLAASEGDRRNAQAPSLPAVGKRSPTREALALLGAGNRNEAFRILRRMSMSASVAQLQSAVEMLLEYGDEDAARILLGEMVVHRSGGMVDMVIFASRSRMGVQS</sequence>
<organism evidence="2 3">
    <name type="scientific">Actinacidiphila paucisporea</name>
    <dbReference type="NCBI Taxonomy" id="310782"/>
    <lineage>
        <taxon>Bacteria</taxon>
        <taxon>Bacillati</taxon>
        <taxon>Actinomycetota</taxon>
        <taxon>Actinomycetes</taxon>
        <taxon>Kitasatosporales</taxon>
        <taxon>Streptomycetaceae</taxon>
        <taxon>Actinacidiphila</taxon>
    </lineage>
</organism>
<evidence type="ECO:0000256" key="1">
    <source>
        <dbReference type="SAM" id="MobiDB-lite"/>
    </source>
</evidence>